<name>A0A9Q0Q093_SALPP</name>
<comment type="caution">
    <text evidence="1">The sequence shown here is derived from an EMBL/GenBank/DDBJ whole genome shotgun (WGS) entry which is preliminary data.</text>
</comment>
<keyword evidence="2" id="KW-1185">Reference proteome</keyword>
<gene>
    <name evidence="1" type="ORF">OIU79_011247</name>
</gene>
<reference evidence="1" key="1">
    <citation type="submission" date="2022-11" db="EMBL/GenBank/DDBJ databases">
        <authorList>
            <person name="Hyden B.L."/>
            <person name="Feng K."/>
            <person name="Yates T."/>
            <person name="Jawdy S."/>
            <person name="Smart L.B."/>
            <person name="Muchero W."/>
        </authorList>
    </citation>
    <scope>NUCLEOTIDE SEQUENCE</scope>
    <source>
        <tissue evidence="1">Shoot tip</tissue>
    </source>
</reference>
<protein>
    <submittedName>
        <fullName evidence="1">Uncharacterized protein</fullName>
    </submittedName>
</protein>
<proteinExistence type="predicted"/>
<dbReference type="OrthoDB" id="10492773at2759"/>
<evidence type="ECO:0000313" key="2">
    <source>
        <dbReference type="Proteomes" id="UP001151532"/>
    </source>
</evidence>
<dbReference type="Proteomes" id="UP001151532">
    <property type="component" value="Chromosome 6"/>
</dbReference>
<reference evidence="1" key="2">
    <citation type="journal article" date="2023" name="Int. J. Mol. Sci.">
        <title>De Novo Assembly and Annotation of 11 Diverse Shrub Willow (Salix) Genomes Reveals Novel Gene Organization in Sex-Linked Regions.</title>
        <authorList>
            <person name="Hyden B."/>
            <person name="Feng K."/>
            <person name="Yates T.B."/>
            <person name="Jawdy S."/>
            <person name="Cereghino C."/>
            <person name="Smart L.B."/>
            <person name="Muchero W."/>
        </authorList>
    </citation>
    <scope>NUCLEOTIDE SEQUENCE</scope>
    <source>
        <tissue evidence="1">Shoot tip</tissue>
    </source>
</reference>
<dbReference type="EMBL" id="JAPFFK010000017">
    <property type="protein sequence ID" value="KAJ6697648.1"/>
    <property type="molecule type" value="Genomic_DNA"/>
</dbReference>
<evidence type="ECO:0000313" key="1">
    <source>
        <dbReference type="EMBL" id="KAJ6697648.1"/>
    </source>
</evidence>
<organism evidence="1 2">
    <name type="scientific">Salix purpurea</name>
    <name type="common">Purple osier willow</name>
    <dbReference type="NCBI Taxonomy" id="77065"/>
    <lineage>
        <taxon>Eukaryota</taxon>
        <taxon>Viridiplantae</taxon>
        <taxon>Streptophyta</taxon>
        <taxon>Embryophyta</taxon>
        <taxon>Tracheophyta</taxon>
        <taxon>Spermatophyta</taxon>
        <taxon>Magnoliopsida</taxon>
        <taxon>eudicotyledons</taxon>
        <taxon>Gunneridae</taxon>
        <taxon>Pentapetalae</taxon>
        <taxon>rosids</taxon>
        <taxon>fabids</taxon>
        <taxon>Malpighiales</taxon>
        <taxon>Salicaceae</taxon>
        <taxon>Saliceae</taxon>
        <taxon>Salix</taxon>
    </lineage>
</organism>
<dbReference type="AlphaFoldDB" id="A0A9Q0Q093"/>
<sequence length="134" mass="14685">MDQPLTNFAEICSHFVPCIYILVYRNNLQLQGNTLIQTLMVESSPSGMDQADIRSIPTSNQMVLVFVSQLSSKIIISSIQFGSASALYCSGFMPPSRPSISLNTGPAKVIVIGLMFDRVEKVIDVGLTVDDRKN</sequence>
<accession>A0A9Q0Q093</accession>